<evidence type="ECO:0000256" key="1">
    <source>
        <dbReference type="SAM" id="MobiDB-lite"/>
    </source>
</evidence>
<proteinExistence type="predicted"/>
<feature type="region of interest" description="Disordered" evidence="1">
    <location>
        <begin position="142"/>
        <end position="261"/>
    </location>
</feature>
<name>A0A176VUT4_MARPO</name>
<evidence type="ECO:0000256" key="2">
    <source>
        <dbReference type="SAM" id="SignalP"/>
    </source>
</evidence>
<protein>
    <submittedName>
        <fullName evidence="3">Uncharacterized protein</fullName>
    </submittedName>
</protein>
<comment type="caution">
    <text evidence="3">The sequence shown here is derived from an EMBL/GenBank/DDBJ whole genome shotgun (WGS) entry which is preliminary data.</text>
</comment>
<dbReference type="EMBL" id="LVLJ01002571">
    <property type="protein sequence ID" value="OAE24568.1"/>
    <property type="molecule type" value="Genomic_DNA"/>
</dbReference>
<organism evidence="3 4">
    <name type="scientific">Marchantia polymorpha subsp. ruderalis</name>
    <dbReference type="NCBI Taxonomy" id="1480154"/>
    <lineage>
        <taxon>Eukaryota</taxon>
        <taxon>Viridiplantae</taxon>
        <taxon>Streptophyta</taxon>
        <taxon>Embryophyta</taxon>
        <taxon>Marchantiophyta</taxon>
        <taxon>Marchantiopsida</taxon>
        <taxon>Marchantiidae</taxon>
        <taxon>Marchantiales</taxon>
        <taxon>Marchantiaceae</taxon>
        <taxon>Marchantia</taxon>
    </lineage>
</organism>
<evidence type="ECO:0000313" key="4">
    <source>
        <dbReference type="Proteomes" id="UP000077202"/>
    </source>
</evidence>
<accession>A0A176VUT4</accession>
<feature type="compositionally biased region" description="Polar residues" evidence="1">
    <location>
        <begin position="145"/>
        <end position="155"/>
    </location>
</feature>
<keyword evidence="4" id="KW-1185">Reference proteome</keyword>
<evidence type="ECO:0000313" key="3">
    <source>
        <dbReference type="EMBL" id="OAE24568.1"/>
    </source>
</evidence>
<keyword evidence="2" id="KW-0732">Signal</keyword>
<dbReference type="AlphaFoldDB" id="A0A176VUT4"/>
<reference evidence="3" key="1">
    <citation type="submission" date="2016-03" db="EMBL/GenBank/DDBJ databases">
        <title>Mechanisms controlling the formation of the plant cell surface in tip-growing cells are functionally conserved among land plants.</title>
        <authorList>
            <person name="Honkanen S."/>
            <person name="Jones V.A."/>
            <person name="Morieri G."/>
            <person name="Champion C."/>
            <person name="Hetherington A.J."/>
            <person name="Kelly S."/>
            <person name="Saint-Marcoux D."/>
            <person name="Proust H."/>
            <person name="Prescott H."/>
            <person name="Dolan L."/>
        </authorList>
    </citation>
    <scope>NUCLEOTIDE SEQUENCE [LARGE SCALE GENOMIC DNA]</scope>
    <source>
        <tissue evidence="3">Whole gametophyte</tissue>
    </source>
</reference>
<feature type="chain" id="PRO_5008052124" evidence="2">
    <location>
        <begin position="19"/>
        <end position="326"/>
    </location>
</feature>
<sequence length="326" mass="35009">MACRKHVALILALHTLLSSPHQLVPPRLYSLATSAHLSPEPLLLLLLLLGGAAENTPPPPSPIYHLPVKISSSYSSSSSAALAYSGPSNGESTSWWIPMGHTYAWPVASNDSNGHGSADLPGSDRRSHSLQRLRAFRYPDESAKLSLSSSGLRTHQQQQQQEGIKGRGGEPAKSGPAEGSERTVGGTTGTMGKPLKQQAAGLLPRSTSEHDKFVQSRRGRVEGVLMGGERHNDEEDEEQSRAEQPLPRKKQASSSAGGGGHSIRHGCLSNYLWLLFLLFLTCDPTLPRIFLSPSLFCSVEQSSIPSPTTCAHHAHSSLSDHILDFA</sequence>
<feature type="signal peptide" evidence="2">
    <location>
        <begin position="1"/>
        <end position="18"/>
    </location>
</feature>
<dbReference type="Proteomes" id="UP000077202">
    <property type="component" value="Unassembled WGS sequence"/>
</dbReference>
<gene>
    <name evidence="3" type="ORF">AXG93_2415s1500</name>
</gene>